<evidence type="ECO:0000256" key="4">
    <source>
        <dbReference type="HAMAP-Rule" id="MF_01812"/>
    </source>
</evidence>
<dbReference type="NCBIfam" id="NF002367">
    <property type="entry name" value="PRK01346.1-4"/>
    <property type="match status" value="1"/>
</dbReference>
<dbReference type="InterPro" id="IPR000182">
    <property type="entry name" value="GNAT_dom"/>
</dbReference>
<dbReference type="Gene3D" id="3.30.1050.10">
    <property type="entry name" value="SCP2 sterol-binding domain"/>
    <property type="match status" value="1"/>
</dbReference>
<feature type="active site" description="Proton donor" evidence="4">
    <location>
        <position position="121"/>
    </location>
</feature>
<dbReference type="Pfam" id="PF13530">
    <property type="entry name" value="SCP2_2"/>
    <property type="match status" value="1"/>
</dbReference>
<feature type="active site" description="Proton acceptor; via carboxylate" evidence="4">
    <location>
        <position position="408"/>
    </location>
</feature>
<dbReference type="GO" id="GO:0034069">
    <property type="term" value="F:aminoglycoside N-acetyltransferase activity"/>
    <property type="evidence" value="ECO:0007669"/>
    <property type="project" value="TreeGrafter"/>
</dbReference>
<reference evidence="6 7" key="1">
    <citation type="submission" date="2020-08" db="EMBL/GenBank/DDBJ databases">
        <title>Sequencing the genomes of 1000 actinobacteria strains.</title>
        <authorList>
            <person name="Klenk H.-P."/>
        </authorList>
    </citation>
    <scope>NUCLEOTIDE SEQUENCE [LARGE SCALE GENOMIC DNA]</scope>
    <source>
        <strain evidence="6 7">DSM 44320</strain>
    </source>
</reference>
<keyword evidence="2 4" id="KW-0808">Transferase</keyword>
<feature type="binding site" evidence="4">
    <location>
        <begin position="88"/>
        <end position="93"/>
    </location>
    <ligand>
        <name>acetyl-CoA</name>
        <dbReference type="ChEBI" id="CHEBI:57288"/>
    </ligand>
</feature>
<dbReference type="Pfam" id="PF17668">
    <property type="entry name" value="Acetyltransf_17"/>
    <property type="match status" value="1"/>
</dbReference>
<keyword evidence="3 4" id="KW-0012">Acyltransferase</keyword>
<dbReference type="InterPro" id="IPR036527">
    <property type="entry name" value="SCP2_sterol-bd_dom_sf"/>
</dbReference>
<feature type="binding site" evidence="4">
    <location>
        <begin position="116"/>
        <end position="117"/>
    </location>
    <ligand>
        <name>acetyl-CoA</name>
        <dbReference type="ChEBI" id="CHEBI:57288"/>
    </ligand>
</feature>
<comment type="caution">
    <text evidence="6">The sequence shown here is derived from an EMBL/GenBank/DDBJ whole genome shotgun (WGS) entry which is preliminary data.</text>
</comment>
<dbReference type="EMBL" id="JACIBV010000001">
    <property type="protein sequence ID" value="MBB3727232.1"/>
    <property type="molecule type" value="Genomic_DNA"/>
</dbReference>
<dbReference type="Pfam" id="PF13527">
    <property type="entry name" value="Acetyltransf_9"/>
    <property type="match status" value="1"/>
</dbReference>
<dbReference type="InterPro" id="IPR041380">
    <property type="entry name" value="Acetyltransf_17"/>
</dbReference>
<dbReference type="InterPro" id="IPR025559">
    <property type="entry name" value="Eis_dom"/>
</dbReference>
<name>A0A7W5VGA3_9ACTN</name>
<dbReference type="AlphaFoldDB" id="A0A7W5VGA3"/>
<dbReference type="InterPro" id="IPR016181">
    <property type="entry name" value="Acyl_CoA_acyltransferase"/>
</dbReference>
<dbReference type="RefSeq" id="WP_183647529.1">
    <property type="nucleotide sequence ID" value="NZ_JACIBV010000001.1"/>
</dbReference>
<dbReference type="CDD" id="cd04301">
    <property type="entry name" value="NAT_SF"/>
    <property type="match status" value="1"/>
</dbReference>
<dbReference type="InterPro" id="IPR022902">
    <property type="entry name" value="NAcTrfase_Eis"/>
</dbReference>
<dbReference type="HAMAP" id="MF_01812">
    <property type="entry name" value="Eis"/>
    <property type="match status" value="1"/>
</dbReference>
<keyword evidence="7" id="KW-1185">Reference proteome</keyword>
<evidence type="ECO:0000259" key="5">
    <source>
        <dbReference type="PROSITE" id="PS51186"/>
    </source>
</evidence>
<evidence type="ECO:0000256" key="3">
    <source>
        <dbReference type="ARBA" id="ARBA00023315"/>
    </source>
</evidence>
<dbReference type="PANTHER" id="PTHR37817:SF1">
    <property type="entry name" value="N-ACETYLTRANSFERASE EIS"/>
    <property type="match status" value="1"/>
</dbReference>
<proteinExistence type="inferred from homology"/>
<dbReference type="InterPro" id="IPR051554">
    <property type="entry name" value="Acetyltransferase_Eis"/>
</dbReference>
<feature type="domain" description="N-acetyltransferase" evidence="5">
    <location>
        <begin position="3"/>
        <end position="151"/>
    </location>
</feature>
<sequence>MSYPIRPISEDEWSSFSGVLAEGFNWTPHPTQSERWKANTEFDRTLAALDGDVIAGVTGIHSFTMTVPGGQLPVAGVTAVSVLPSHRRRGILSQLMRRQLADVRERGEAVAALYASEAVIYGRYGYGRASDGLSLRIPKHGSAFVAGAPSDPALRITVAKPAEVRATLESVYESILAERPGQYRRNEHLWTAVLADEEFDQDGAGALRCVLAEDSDRVRGYALFRVKSLWGDNGQPDGELLLRELYATDPAAHALLWQSVLNRDLVSRVKATRPVDDPITQWLTDVRYLNASWGDELWVRLVSVDAALSSRAYSAPVDVVLEVADDVCPWNAGRWRLTADTASASCKPTDEAPDVSLPVAALGGAYLGGGSLDAQHAAGLLTEHSAGAVRALATALSWSPAPWAGLVF</sequence>
<organism evidence="6 7">
    <name type="scientific">Nonomuraea dietziae</name>
    <dbReference type="NCBI Taxonomy" id="65515"/>
    <lineage>
        <taxon>Bacteria</taxon>
        <taxon>Bacillati</taxon>
        <taxon>Actinomycetota</taxon>
        <taxon>Actinomycetes</taxon>
        <taxon>Streptosporangiales</taxon>
        <taxon>Streptosporangiaceae</taxon>
        <taxon>Nonomuraea</taxon>
    </lineage>
</organism>
<dbReference type="Gene3D" id="3.40.630.30">
    <property type="match status" value="2"/>
</dbReference>
<dbReference type="SUPFAM" id="SSF55718">
    <property type="entry name" value="SCP-like"/>
    <property type="match status" value="1"/>
</dbReference>
<evidence type="ECO:0000313" key="6">
    <source>
        <dbReference type="EMBL" id="MBB3727232.1"/>
    </source>
</evidence>
<dbReference type="Proteomes" id="UP000579945">
    <property type="component" value="Unassembled WGS sequence"/>
</dbReference>
<comment type="similarity">
    <text evidence="1 4">Belongs to the acetyltransferase Eis family.</text>
</comment>
<evidence type="ECO:0000256" key="1">
    <source>
        <dbReference type="ARBA" id="ARBA00009213"/>
    </source>
</evidence>
<dbReference type="GO" id="GO:0030649">
    <property type="term" value="P:aminoglycoside antibiotic catabolic process"/>
    <property type="evidence" value="ECO:0007669"/>
    <property type="project" value="TreeGrafter"/>
</dbReference>
<dbReference type="SUPFAM" id="SSF55729">
    <property type="entry name" value="Acyl-CoA N-acyltransferases (Nat)"/>
    <property type="match status" value="1"/>
</dbReference>
<protein>
    <submittedName>
        <fullName evidence="6">Putative acetyltransferase</fullName>
    </submittedName>
</protein>
<comment type="subunit">
    <text evidence="4">Homohexamer; trimer of dimers.</text>
</comment>
<evidence type="ECO:0000313" key="7">
    <source>
        <dbReference type="Proteomes" id="UP000579945"/>
    </source>
</evidence>
<gene>
    <name evidence="6" type="ORF">FHR33_003092</name>
</gene>
<dbReference type="PANTHER" id="PTHR37817">
    <property type="entry name" value="N-ACETYLTRANSFERASE EIS"/>
    <property type="match status" value="1"/>
</dbReference>
<feature type="binding site" evidence="4">
    <location>
        <begin position="80"/>
        <end position="82"/>
    </location>
    <ligand>
        <name>acetyl-CoA</name>
        <dbReference type="ChEBI" id="CHEBI:57288"/>
    </ligand>
</feature>
<evidence type="ECO:0000256" key="2">
    <source>
        <dbReference type="ARBA" id="ARBA00022679"/>
    </source>
</evidence>
<dbReference type="PROSITE" id="PS51186">
    <property type="entry name" value="GNAT"/>
    <property type="match status" value="1"/>
</dbReference>
<accession>A0A7W5VGA3</accession>
<dbReference type="GeneID" id="95389549"/>